<organism evidence="6 7">
    <name type="scientific">Humibacillus xanthopallidus</name>
    <dbReference type="NCBI Taxonomy" id="412689"/>
    <lineage>
        <taxon>Bacteria</taxon>
        <taxon>Bacillati</taxon>
        <taxon>Actinomycetota</taxon>
        <taxon>Actinomycetes</taxon>
        <taxon>Micrococcales</taxon>
        <taxon>Intrasporangiaceae</taxon>
        <taxon>Humibacillus</taxon>
    </lineage>
</organism>
<accession>A0A543I2E4</accession>
<dbReference type="GO" id="GO:0016887">
    <property type="term" value="F:ATP hydrolysis activity"/>
    <property type="evidence" value="ECO:0007669"/>
    <property type="project" value="InterPro"/>
</dbReference>
<evidence type="ECO:0000256" key="1">
    <source>
        <dbReference type="ARBA" id="ARBA00006930"/>
    </source>
</evidence>
<feature type="domain" description="Rad50/SbcC-type AAA" evidence="5">
    <location>
        <begin position="6"/>
        <end position="182"/>
    </location>
</feature>
<keyword evidence="4" id="KW-0175">Coiled coil</keyword>
<dbReference type="GO" id="GO:0004527">
    <property type="term" value="F:exonuclease activity"/>
    <property type="evidence" value="ECO:0007669"/>
    <property type="project" value="UniProtKB-KW"/>
</dbReference>
<feature type="coiled-coil region" evidence="4">
    <location>
        <begin position="619"/>
        <end position="660"/>
    </location>
</feature>
<dbReference type="PANTHER" id="PTHR32114">
    <property type="entry name" value="ABC TRANSPORTER ABCH.3"/>
    <property type="match status" value="1"/>
</dbReference>
<dbReference type="InterPro" id="IPR038729">
    <property type="entry name" value="Rad50/SbcC_AAA"/>
</dbReference>
<dbReference type="Gene3D" id="3.40.50.300">
    <property type="entry name" value="P-loop containing nucleotide triphosphate hydrolases"/>
    <property type="match status" value="2"/>
</dbReference>
<dbReference type="OrthoDB" id="9795626at2"/>
<keyword evidence="6" id="KW-0269">Exonuclease</keyword>
<sequence length="997" mass="107381">MQLHHLEMTAIGPYAGTERIDFSAIGRAGLFLLEGPTGSGKSTIIDAITFALYGKVAQASADVERIHSHHADPRTVPVVTLVFETQSGIYRVQRTPRFERPKSRGAGTTVAQPTIKLWRVATPDDLLGGELLSTSIGDCDDEITRAVGLTRDQFVQTVILPQGEFATFLRARSEDKGKLLEKVFGTAFFRRVQDEIVEAGRAAQARRQSAVDEIRMAVQAFAVSAGLETDRRDALVELSRSAPELLAGELAQVVDELATRERHAGKRSREAIDAHRQMAEMVGDARLRMQRRERLLALQREDETLGKRAVHFSELRAEVERARQAKPVVGAVRTLAMSEGALKRAEGALKVARARVDESLRDATLETLRASATHTREVIGSLAGAITLESALAGRVAEAARQQAELERSRADLASTGLELAALPDAIAAHERALTEARGLHAQLESRAAEATRAKTVLEAAVAHDLALARVPTLERATAQALEAVRAAELDLARLRQARIDDIAGELGLALAEGEPCPVCGSLEHPSPATPTPGAITPERVQAEEQRVESLRDASARRVDELAALRAEVSALAATAGGLSLEAARERAEAAAVALESSVRAGSDVTRGEARLGELRSTLDTLTKRRGGLETAVARLEQAVADLEERIERERTTVDEARDGHDTVADRRTELAATATSIDALIDAIGQREVAAAAVAEDELARDADLAAAGFDDVAEWLAADRSLEWIKLREKEIADFETACTQVRAGLTGPELADVQLDALFDDIDQMTELEKAAKKEMEAATNEHGSLRSQVTRTKRHVAEIHEALARNADVIAATADAVRVGQLVSGNGDNQLNLDLVKYVLIRRFTEVLSAANAELARFSGGRYTLEHTDAKKGNAKSGLGVRVHDLHTNQVRDVGTLSGGETFYVSLSLALALAEVVRAESGGVDLGTLFVDEGFGTLDPDVLDDVMHTLEGLREGGRTVGIVSHVTELKSRVADRIEVIVRPDRTSTLRITA</sequence>
<name>A0A543I2E4_9MICO</name>
<evidence type="ECO:0000256" key="4">
    <source>
        <dbReference type="SAM" id="Coils"/>
    </source>
</evidence>
<dbReference type="EMBL" id="VFPM01000001">
    <property type="protein sequence ID" value="TQM64769.1"/>
    <property type="molecule type" value="Genomic_DNA"/>
</dbReference>
<gene>
    <name evidence="6" type="ORF">FBY41_1148</name>
</gene>
<dbReference type="Gene3D" id="1.10.287.1490">
    <property type="match status" value="1"/>
</dbReference>
<comment type="subunit">
    <text evidence="2">Heterodimer of SbcC and SbcD.</text>
</comment>
<evidence type="ECO:0000313" key="7">
    <source>
        <dbReference type="Proteomes" id="UP000316747"/>
    </source>
</evidence>
<dbReference type="Pfam" id="PF13558">
    <property type="entry name" value="SbcC_Walker_B"/>
    <property type="match status" value="1"/>
</dbReference>
<dbReference type="GO" id="GO:0006302">
    <property type="term" value="P:double-strand break repair"/>
    <property type="evidence" value="ECO:0007669"/>
    <property type="project" value="InterPro"/>
</dbReference>
<reference evidence="6 7" key="1">
    <citation type="submission" date="2019-06" db="EMBL/GenBank/DDBJ databases">
        <title>Genome sequencing of plant associated microbes to promote plant fitness in Sorghum bicolor and Oryza sativa.</title>
        <authorList>
            <person name="Coleman-Derr D."/>
        </authorList>
    </citation>
    <scope>NUCLEOTIDE SEQUENCE [LARGE SCALE GENOMIC DNA]</scope>
    <source>
        <strain evidence="6 7">KV-663</strain>
    </source>
</reference>
<evidence type="ECO:0000313" key="6">
    <source>
        <dbReference type="EMBL" id="TQM64769.1"/>
    </source>
</evidence>
<evidence type="ECO:0000259" key="5">
    <source>
        <dbReference type="Pfam" id="PF13476"/>
    </source>
</evidence>
<proteinExistence type="inferred from homology"/>
<dbReference type="PANTHER" id="PTHR32114:SF2">
    <property type="entry name" value="ABC TRANSPORTER ABCH.3"/>
    <property type="match status" value="1"/>
</dbReference>
<dbReference type="Pfam" id="PF13476">
    <property type="entry name" value="AAA_23"/>
    <property type="match status" value="1"/>
</dbReference>
<dbReference type="SUPFAM" id="SSF52540">
    <property type="entry name" value="P-loop containing nucleoside triphosphate hydrolases"/>
    <property type="match status" value="1"/>
</dbReference>
<feature type="coiled-coil region" evidence="4">
    <location>
        <begin position="427"/>
        <end position="498"/>
    </location>
</feature>
<dbReference type="RefSeq" id="WP_141842363.1">
    <property type="nucleotide sequence ID" value="NZ_VFPM01000001.1"/>
</dbReference>
<keyword evidence="6" id="KW-0540">Nuclease</keyword>
<keyword evidence="7" id="KW-1185">Reference proteome</keyword>
<comment type="similarity">
    <text evidence="1">Belongs to the SMC family. SbcC subfamily.</text>
</comment>
<feature type="coiled-coil region" evidence="4">
    <location>
        <begin position="758"/>
        <end position="792"/>
    </location>
</feature>
<comment type="caution">
    <text evidence="6">The sequence shown here is derived from an EMBL/GenBank/DDBJ whole genome shotgun (WGS) entry which is preliminary data.</text>
</comment>
<evidence type="ECO:0000256" key="3">
    <source>
        <dbReference type="ARBA" id="ARBA00013368"/>
    </source>
</evidence>
<dbReference type="InterPro" id="IPR027417">
    <property type="entry name" value="P-loop_NTPase"/>
</dbReference>
<protein>
    <recommendedName>
        <fullName evidence="3">Nuclease SbcCD subunit C</fullName>
    </recommendedName>
</protein>
<dbReference type="Proteomes" id="UP000316747">
    <property type="component" value="Unassembled WGS sequence"/>
</dbReference>
<evidence type="ECO:0000256" key="2">
    <source>
        <dbReference type="ARBA" id="ARBA00011322"/>
    </source>
</evidence>
<keyword evidence="6" id="KW-0378">Hydrolase</keyword>
<dbReference type="AlphaFoldDB" id="A0A543I2E4"/>